<dbReference type="PANTHER" id="PTHR33070">
    <property type="entry name" value="OS06G0725500 PROTEIN"/>
    <property type="match status" value="1"/>
</dbReference>
<protein>
    <submittedName>
        <fullName evidence="2">Uncharacterized protein LOC104587127</fullName>
    </submittedName>
</protein>
<keyword evidence="1" id="KW-1185">Reference proteome</keyword>
<dbReference type="KEGG" id="nnu:104587127"/>
<evidence type="ECO:0000313" key="1">
    <source>
        <dbReference type="Proteomes" id="UP000189703"/>
    </source>
</evidence>
<accession>A0A1U7YUJ2</accession>
<dbReference type="PANTHER" id="PTHR33070:SF120">
    <property type="entry name" value="EXPRESSED PROTEIN"/>
    <property type="match status" value="1"/>
</dbReference>
<reference evidence="2" key="1">
    <citation type="submission" date="2025-08" db="UniProtKB">
        <authorList>
            <consortium name="RefSeq"/>
        </authorList>
    </citation>
    <scope>IDENTIFICATION</scope>
</reference>
<dbReference type="OMA" id="CVENLFQ"/>
<dbReference type="OrthoDB" id="1701699at2759"/>
<proteinExistence type="predicted"/>
<organism evidence="1 2">
    <name type="scientific">Nelumbo nucifera</name>
    <name type="common">Sacred lotus</name>
    <dbReference type="NCBI Taxonomy" id="4432"/>
    <lineage>
        <taxon>Eukaryota</taxon>
        <taxon>Viridiplantae</taxon>
        <taxon>Streptophyta</taxon>
        <taxon>Embryophyta</taxon>
        <taxon>Tracheophyta</taxon>
        <taxon>Spermatophyta</taxon>
        <taxon>Magnoliopsida</taxon>
        <taxon>Proteales</taxon>
        <taxon>Nelumbonaceae</taxon>
        <taxon>Nelumbo</taxon>
    </lineage>
</organism>
<dbReference type="Pfam" id="PF03087">
    <property type="entry name" value="BPS1"/>
    <property type="match status" value="1"/>
</dbReference>
<dbReference type="GO" id="GO:0048367">
    <property type="term" value="P:shoot system development"/>
    <property type="evidence" value="ECO:0007669"/>
    <property type="project" value="InterPro"/>
</dbReference>
<dbReference type="GO" id="GO:0048364">
    <property type="term" value="P:root development"/>
    <property type="evidence" value="ECO:0007669"/>
    <property type="project" value="InterPro"/>
</dbReference>
<dbReference type="GeneID" id="104587127"/>
<dbReference type="Proteomes" id="UP000189703">
    <property type="component" value="Unplaced"/>
</dbReference>
<evidence type="ECO:0000313" key="2">
    <source>
        <dbReference type="RefSeq" id="XP_010242900.1"/>
    </source>
</evidence>
<gene>
    <name evidence="2" type="primary">LOC104587127</name>
</gene>
<dbReference type="RefSeq" id="XP_010242900.1">
    <property type="nucleotide sequence ID" value="XM_010244598.2"/>
</dbReference>
<dbReference type="eggNOG" id="ENOG502QUY1">
    <property type="taxonomic scope" value="Eukaryota"/>
</dbReference>
<dbReference type="InterPro" id="IPR004320">
    <property type="entry name" value="BPS1_pln"/>
</dbReference>
<name>A0A1U7YUJ2_NELNU</name>
<dbReference type="AlphaFoldDB" id="A0A1U7YUJ2"/>
<sequence>MAASPFNLKTRYHARSISFPSRSHPLTARVEEQLCRMKASESSSSSSLSSICHNLGGLKDLYDCVDDLLQLPLTQQSLARQQHESWTTGVLDGSLRLLDVCGTTRDVLLQMKESLQHLQSSIRRKRGDSGIANDVSTYTLSRKKLIKAIHKSLGDLKRTENKHTSSSSSLLGKDHDLVAMVSVLREVEEITLSTLKSLLSFLSRPAALSRSKGWSLVSKLMYNRREVAKEGEDADWCDMEEVDIALSNLIRQKPSNKDGEIVQKVRKQLETLELSIQDLEDGLGYIFGSLVKTRVSFLNVLNH</sequence>